<name>A0A8H3TPB0_9TREE</name>
<feature type="region of interest" description="Disordered" evidence="1">
    <location>
        <begin position="633"/>
        <end position="668"/>
    </location>
</feature>
<evidence type="ECO:0000313" key="3">
    <source>
        <dbReference type="EMBL" id="GHJ84688.1"/>
    </source>
</evidence>
<reference evidence="3" key="1">
    <citation type="submission" date="2020-07" db="EMBL/GenBank/DDBJ databases">
        <title>Draft Genome Sequence of a Deep-Sea Yeast, Naganishia (Cryptococcus) liquefaciens strain N6.</title>
        <authorList>
            <person name="Han Y.W."/>
            <person name="Kajitani R."/>
            <person name="Morimoto H."/>
            <person name="Parhat M."/>
            <person name="Tsubouchi H."/>
            <person name="Bakenova O."/>
            <person name="Ogata M."/>
            <person name="Argunhan B."/>
            <person name="Aoki R."/>
            <person name="Kajiwara S."/>
            <person name="Itoh T."/>
            <person name="Iwasaki H."/>
        </authorList>
    </citation>
    <scope>NUCLEOTIDE SEQUENCE</scope>
    <source>
        <strain evidence="3">N6</strain>
    </source>
</reference>
<dbReference type="SUPFAM" id="SSF48371">
    <property type="entry name" value="ARM repeat"/>
    <property type="match status" value="1"/>
</dbReference>
<comment type="caution">
    <text evidence="3">The sequence shown here is derived from an EMBL/GenBank/DDBJ whole genome shotgun (WGS) entry which is preliminary data.</text>
</comment>
<evidence type="ECO:0000256" key="1">
    <source>
        <dbReference type="SAM" id="MobiDB-lite"/>
    </source>
</evidence>
<dbReference type="InterPro" id="IPR016024">
    <property type="entry name" value="ARM-type_fold"/>
</dbReference>
<evidence type="ECO:0000259" key="2">
    <source>
        <dbReference type="Pfam" id="PF10441"/>
    </source>
</evidence>
<evidence type="ECO:0000313" key="4">
    <source>
        <dbReference type="Proteomes" id="UP000620104"/>
    </source>
</evidence>
<keyword evidence="4" id="KW-1185">Reference proteome</keyword>
<feature type="compositionally biased region" description="Low complexity" evidence="1">
    <location>
        <begin position="656"/>
        <end position="668"/>
    </location>
</feature>
<protein>
    <recommendedName>
        <fullName evidence="2">Nucleolar 27S pre-rRNA processing Urb2/Npa2 C-terminal domain-containing protein</fullName>
    </recommendedName>
</protein>
<dbReference type="Pfam" id="PF10441">
    <property type="entry name" value="Urb2"/>
    <property type="match status" value="1"/>
</dbReference>
<proteinExistence type="predicted"/>
<dbReference type="EMBL" id="BLZA01000009">
    <property type="protein sequence ID" value="GHJ84688.1"/>
    <property type="molecule type" value="Genomic_DNA"/>
</dbReference>
<organism evidence="3 4">
    <name type="scientific">Naganishia liquefaciens</name>
    <dbReference type="NCBI Taxonomy" id="104408"/>
    <lineage>
        <taxon>Eukaryota</taxon>
        <taxon>Fungi</taxon>
        <taxon>Dikarya</taxon>
        <taxon>Basidiomycota</taxon>
        <taxon>Agaricomycotina</taxon>
        <taxon>Tremellomycetes</taxon>
        <taxon>Filobasidiales</taxon>
        <taxon>Filobasidiaceae</taxon>
        <taxon>Naganishia</taxon>
    </lineage>
</organism>
<dbReference type="Proteomes" id="UP000620104">
    <property type="component" value="Unassembled WGS sequence"/>
</dbReference>
<accession>A0A8H3TPB0</accession>
<dbReference type="InterPro" id="IPR018849">
    <property type="entry name" value="Urb2/Npa2_C"/>
</dbReference>
<gene>
    <name evidence="3" type="ORF">NliqN6_1090</name>
</gene>
<dbReference type="OrthoDB" id="160374at2759"/>
<feature type="domain" description="Nucleolar 27S pre-rRNA processing Urb2/Npa2 C-terminal" evidence="2">
    <location>
        <begin position="1279"/>
        <end position="1489"/>
    </location>
</feature>
<sequence>MVAASTSQQPYLASATSLIKALKSARDPPQPDWPSKIEIATQAWQRKDQIGQGLGGRIGDVIREWLLECWLKSKSAKGAKNDLLHAAYHDLLRSIISENRTPVVNGVSTTQSQQFLTAFIHALRLSPELATEELLLSASKLFKTLFGHSASDLHHEGESTNGVLVKAENWLETLGGLIALCSYAVDQSSSGVEGGSAKSTLNFDATTSEGLRGLAELVVVEMNASLVISQNRRKITLNSIKPIIPAYLKVLRALPLVQKPLYTLVGPLFWPLAVLQPQTQSSQASSSESLRDPAETVLSELVFPIIGNQSSSWPTSDTLSLLSFLPKLSEDYVAALQANRYTIFPPPSSSSAASRARNGSSIPPDVYVGDKVREGVQKYVRLITQFLEKIELGLEATSTEQRSTKADIVTSVSNHKNIRLEIWKTRQMVWSVVKRWGGYFEGDEDWRLLVSDTVAGASRWLLTSGLLHTYLDTSVSTPASSKETADHVEYETYVCIERLFYTLLDLDYGACNVDVDTEGKSLFAASLLNGTDTSSSPIHAILRYHALTQSVPDFASLLISAVQFSFSSSSTSIVAQRDIYKRLASGPLITTEFRREFEKALAGTFLGGISEERGWGRVVTRFGAALRDSARLLEETGQTQVPPTDAPSKRRRKNNGQAAPVASSSSSLPPGAGAFAVFSRLMGLTLQTAYGRGQGYEKLGKAEDILRIMDLVSQPWRNHLPTSVGEEVIAGVLRLRKAEELLRREALPSMSFSVTNADEAFFEQAGLQLQSYSISETSSIQPLSEIVAGLATPKTPSAWSGAVVDVNPTNSHVALWYLVAQRGLTVFEENATEQELQNFCQCLLTSASRTPIIATDSHIEKELHATQAIDRVINSAEFWEMGRIRSAILSIVQQAIDDETSTSIISILSLLLRAPLDFLTKTVRNAVTRSVYEIDASGVLPGSTRKLAGSEQELLRNFMVKVIKDTEQLGPLSELQVLMRLTEEDTTSSEGVELATRDLISIAISTLLRDDSKAITQNTLTELIRMAYTRLNSNVPRLQGHWYTVIRQLFQSAIENTAGLSSEGSRSLTQLSQVALETFTAQLRTEDDALFTTRLLDMVQQVGVLCAVTRFRAQSSSQASHRDLAESLCLRAMTVWNRTQADSPEEIQREEAACSILQLAASQSNPCEDIGDMRAYFSLWSAFAALLGRYKRLETQLRDVFASCSGAVFEALLDILATVMEREVDDRRGVLVPSLRALSVTSSLTIPHTGRLYRAALGRILNGLRRLQQRRDDAEVQLQCLRLLQTISSEKTVILVHQDVSDMFTICYSSILPRMPTSTRHSTSIDNKDPNRHLAAILATVGSLVRHRRDLVINVLPQLMKLYARILELFGNPRSRSTIGGSKDRVRRLLQRQWPIWLSGGFNEEDGRSFARALETLTSRTTIRSTTANSNSAAGTMIGQLSKHAPVLLIAYVRAVAHPLSTIPASVRHQLVPGIEAMCEAVVAGGKAMLGGAGSVGGGGGASDNRTAESIGEAFGLGEGPGGEGELIVWGEMWRAWRRSRYVGQG</sequence>